<evidence type="ECO:0000313" key="3">
    <source>
        <dbReference type="Proteomes" id="UP000183868"/>
    </source>
</evidence>
<reference evidence="2 3" key="1">
    <citation type="submission" date="2016-11" db="EMBL/GenBank/DDBJ databases">
        <title>Genomic analysis of Caldithrix abyssi and proposal of a novel bacterial phylum Caldithrichaeota.</title>
        <authorList>
            <person name="Kublanov I."/>
            <person name="Sigalova O."/>
            <person name="Gavrilov S."/>
            <person name="Lebedinsky A."/>
            <person name="Ivanova N."/>
            <person name="Daum C."/>
            <person name="Reddy T."/>
            <person name="Klenk H.P."/>
            <person name="Goker M."/>
            <person name="Reva O."/>
            <person name="Miroshnichenko M."/>
            <person name="Kyprides N."/>
            <person name="Woyke T."/>
            <person name="Gelfand M."/>
        </authorList>
    </citation>
    <scope>NUCLEOTIDE SEQUENCE [LARGE SCALE GENOMIC DNA]</scope>
    <source>
        <strain evidence="2 3">LF13</strain>
    </source>
</reference>
<evidence type="ECO:0000313" key="2">
    <source>
        <dbReference type="EMBL" id="APF17367.1"/>
    </source>
</evidence>
<sequence>MKVGGKRETTPIRKTGFKDSVDEVDCDEKEGKGREMSVIL</sequence>
<dbReference type="EMBL" id="CP018099">
    <property type="protein sequence ID" value="APF17367.1"/>
    <property type="molecule type" value="Genomic_DNA"/>
</dbReference>
<dbReference type="KEGG" id="caby:Cabys_616"/>
<feature type="compositionally biased region" description="Basic and acidic residues" evidence="1">
    <location>
        <begin position="29"/>
        <end position="40"/>
    </location>
</feature>
<dbReference type="Proteomes" id="UP000183868">
    <property type="component" value="Chromosome"/>
</dbReference>
<feature type="region of interest" description="Disordered" evidence="1">
    <location>
        <begin position="1"/>
        <end position="40"/>
    </location>
</feature>
<accession>A0A1J1C3Y3</accession>
<gene>
    <name evidence="2" type="ORF">Cabys_616</name>
</gene>
<protein>
    <submittedName>
        <fullName evidence="2">Uncharacterized protein</fullName>
    </submittedName>
</protein>
<dbReference type="AlphaFoldDB" id="A0A1J1C3Y3"/>
<proteinExistence type="predicted"/>
<feature type="compositionally biased region" description="Basic and acidic residues" evidence="1">
    <location>
        <begin position="1"/>
        <end position="21"/>
    </location>
</feature>
<evidence type="ECO:0000256" key="1">
    <source>
        <dbReference type="SAM" id="MobiDB-lite"/>
    </source>
</evidence>
<name>A0A1J1C3Y3_CALAY</name>
<organism evidence="2 3">
    <name type="scientific">Caldithrix abyssi DSM 13497</name>
    <dbReference type="NCBI Taxonomy" id="880073"/>
    <lineage>
        <taxon>Bacteria</taxon>
        <taxon>Pseudomonadati</taxon>
        <taxon>Calditrichota</taxon>
        <taxon>Calditrichia</taxon>
        <taxon>Calditrichales</taxon>
        <taxon>Calditrichaceae</taxon>
        <taxon>Caldithrix</taxon>
    </lineage>
</organism>